<accession>A0A7G1HSL6</accession>
<dbReference type="Proteomes" id="UP000594042">
    <property type="component" value="Chromosome"/>
</dbReference>
<dbReference type="EMBL" id="AP023322">
    <property type="protein sequence ID" value="BCI61722.1"/>
    <property type="molecule type" value="Genomic_DNA"/>
</dbReference>
<feature type="transmembrane region" description="Helical" evidence="1">
    <location>
        <begin position="71"/>
        <end position="93"/>
    </location>
</feature>
<feature type="transmembrane region" description="Helical" evidence="1">
    <location>
        <begin position="38"/>
        <end position="59"/>
    </location>
</feature>
<keyword evidence="1" id="KW-1133">Transmembrane helix</keyword>
<reference evidence="3" key="1">
    <citation type="submission" date="2020-07" db="EMBL/GenBank/DDBJ databases">
        <title>Complete genome sequencing of Coprobacter sp. strain 2CBH44.</title>
        <authorList>
            <person name="Sakamoto M."/>
            <person name="Murakami T."/>
            <person name="Mori H."/>
        </authorList>
    </citation>
    <scope>NUCLEOTIDE SEQUENCE [LARGE SCALE GENOMIC DNA]</scope>
    <source>
        <strain evidence="3">2CBH44</strain>
    </source>
</reference>
<keyword evidence="3" id="KW-1185">Reference proteome</keyword>
<evidence type="ECO:0008006" key="4">
    <source>
        <dbReference type="Google" id="ProtNLM"/>
    </source>
</evidence>
<organism evidence="2 3">
    <name type="scientific">Coprobacter secundus subsp. similis</name>
    <dbReference type="NCBI Taxonomy" id="2751153"/>
    <lineage>
        <taxon>Bacteria</taxon>
        <taxon>Pseudomonadati</taxon>
        <taxon>Bacteroidota</taxon>
        <taxon>Bacteroidia</taxon>
        <taxon>Bacteroidales</taxon>
        <taxon>Barnesiellaceae</taxon>
        <taxon>Coprobacter</taxon>
    </lineage>
</organism>
<evidence type="ECO:0000313" key="2">
    <source>
        <dbReference type="EMBL" id="BCI61722.1"/>
    </source>
</evidence>
<dbReference type="AlphaFoldDB" id="A0A7G1HSL6"/>
<gene>
    <name evidence="2" type="ORF">Cop2CBH44_00750</name>
</gene>
<evidence type="ECO:0000256" key="1">
    <source>
        <dbReference type="SAM" id="Phobius"/>
    </source>
</evidence>
<dbReference type="RefSeq" id="WP_200755285.1">
    <property type="nucleotide sequence ID" value="NZ_AP023322.1"/>
</dbReference>
<protein>
    <recommendedName>
        <fullName evidence="4">Mpv17 / PMP22 family protein</fullName>
    </recommendedName>
</protein>
<feature type="transmembrane region" description="Helical" evidence="1">
    <location>
        <begin position="207"/>
        <end position="227"/>
    </location>
</feature>
<keyword evidence="1" id="KW-0472">Membrane</keyword>
<proteinExistence type="predicted"/>
<evidence type="ECO:0000313" key="3">
    <source>
        <dbReference type="Proteomes" id="UP000594042"/>
    </source>
</evidence>
<name>A0A7G1HSL6_9BACT</name>
<keyword evidence="1" id="KW-0812">Transmembrane</keyword>
<dbReference type="KEGG" id="copr:Cop2CBH44_00750"/>
<sequence length="235" mass="25963">MKTKDWICLLIIIAIFAPFLLSDTLYDHYQETNRQHPYLLAFAKFALLATFGEMIGLRIKNGNYTEKGFGILPRAVVWGLLGTWIAIAMKTFASGVPGLMTSLGLGDLIHPAQEGLTPGNLLRAFLISLMMNTTFGPVFMTLHKITDTHILNCGGKPKALITPIPFGKILGSLNWKVQWQFVFKKTIPLFWIPAHTITFLLPPQSQVLFAASLSIVLGVILSIAAVAGRKKENKN</sequence>